<dbReference type="AlphaFoldDB" id="A0A3S5CM44"/>
<sequence>MSISAPNAAEVGHFVPQQTPLAMSHPHPSIPGPAFSSPCAAFFTNAVDTPICISRPFETSQENPATYVLATPALGSTCSAGSESAPINLCPGMSTRLPGCVASLVSCYSGRQPSQQEIMPLPPGLLVTQPISFPHTVPIVANPQHGTATVLSCRPPARG</sequence>
<name>A0A3S5CM44_9PLAT</name>
<accession>A0A3S5CM44</accession>
<proteinExistence type="predicted"/>
<dbReference type="Proteomes" id="UP000784294">
    <property type="component" value="Unassembled WGS sequence"/>
</dbReference>
<evidence type="ECO:0000313" key="1">
    <source>
        <dbReference type="EMBL" id="VEL32219.1"/>
    </source>
</evidence>
<keyword evidence="2" id="KW-1185">Reference proteome</keyword>
<evidence type="ECO:0000313" key="2">
    <source>
        <dbReference type="Proteomes" id="UP000784294"/>
    </source>
</evidence>
<organism evidence="1 2">
    <name type="scientific">Protopolystoma xenopodis</name>
    <dbReference type="NCBI Taxonomy" id="117903"/>
    <lineage>
        <taxon>Eukaryota</taxon>
        <taxon>Metazoa</taxon>
        <taxon>Spiralia</taxon>
        <taxon>Lophotrochozoa</taxon>
        <taxon>Platyhelminthes</taxon>
        <taxon>Monogenea</taxon>
        <taxon>Polyopisthocotylea</taxon>
        <taxon>Polystomatidea</taxon>
        <taxon>Polystomatidae</taxon>
        <taxon>Protopolystoma</taxon>
    </lineage>
</organism>
<protein>
    <submittedName>
        <fullName evidence="1">Uncharacterized protein</fullName>
    </submittedName>
</protein>
<dbReference type="EMBL" id="CAAALY010131602">
    <property type="protein sequence ID" value="VEL32219.1"/>
    <property type="molecule type" value="Genomic_DNA"/>
</dbReference>
<reference evidence="1" key="1">
    <citation type="submission" date="2018-11" db="EMBL/GenBank/DDBJ databases">
        <authorList>
            <consortium name="Pathogen Informatics"/>
        </authorList>
    </citation>
    <scope>NUCLEOTIDE SEQUENCE</scope>
</reference>
<comment type="caution">
    <text evidence="1">The sequence shown here is derived from an EMBL/GenBank/DDBJ whole genome shotgun (WGS) entry which is preliminary data.</text>
</comment>
<gene>
    <name evidence="1" type="ORF">PXEA_LOCUS25659</name>
</gene>